<keyword evidence="1" id="KW-1133">Transmembrane helix</keyword>
<dbReference type="OrthoDB" id="6701134at2"/>
<evidence type="ECO:0000313" key="3">
    <source>
        <dbReference type="Proteomes" id="UP000269001"/>
    </source>
</evidence>
<dbReference type="GeneID" id="66212519"/>
<dbReference type="AlphaFoldDB" id="A0A3A8EBK8"/>
<evidence type="ECO:0000313" key="2">
    <source>
        <dbReference type="EMBL" id="RKG30886.1"/>
    </source>
</evidence>
<dbReference type="Proteomes" id="UP000269001">
    <property type="component" value="Unassembled WGS sequence"/>
</dbReference>
<accession>A0A3A8EBK8</accession>
<dbReference type="RefSeq" id="WP_004988991.1">
    <property type="nucleotide sequence ID" value="NZ_BKYM01000003.1"/>
</dbReference>
<dbReference type="EMBL" id="RAXU01000026">
    <property type="protein sequence ID" value="RKG30886.1"/>
    <property type="molecule type" value="Genomic_DNA"/>
</dbReference>
<gene>
    <name evidence="2" type="ORF">D7V21_15135</name>
</gene>
<comment type="caution">
    <text evidence="2">The sequence shown here is derived from an EMBL/GenBank/DDBJ whole genome shotgun (WGS) entry which is preliminary data.</text>
</comment>
<proteinExistence type="predicted"/>
<organism evidence="2 3">
    <name type="scientific">Acinetobacter guerrae</name>
    <dbReference type="NCBI Taxonomy" id="1843371"/>
    <lineage>
        <taxon>Bacteria</taxon>
        <taxon>Pseudomonadati</taxon>
        <taxon>Pseudomonadota</taxon>
        <taxon>Gammaproteobacteria</taxon>
        <taxon>Moraxellales</taxon>
        <taxon>Moraxellaceae</taxon>
        <taxon>Acinetobacter</taxon>
    </lineage>
</organism>
<evidence type="ECO:0000256" key="1">
    <source>
        <dbReference type="SAM" id="Phobius"/>
    </source>
</evidence>
<protein>
    <submittedName>
        <fullName evidence="2">Uncharacterized protein</fullName>
    </submittedName>
</protein>
<keyword evidence="1" id="KW-0472">Membrane</keyword>
<keyword evidence="3" id="KW-1185">Reference proteome</keyword>
<name>A0A3A8EBK8_9GAMM</name>
<reference evidence="2 3" key="1">
    <citation type="submission" date="2018-09" db="EMBL/GenBank/DDBJ databases">
        <title>The draft genome of Acinetobacter spp. strains.</title>
        <authorList>
            <person name="Qin J."/>
            <person name="Feng Y."/>
            <person name="Zong Z."/>
        </authorList>
    </citation>
    <scope>NUCLEOTIDE SEQUENCE [LARGE SCALE GENOMIC DNA]</scope>
    <source>
        <strain evidence="2 3">WCHAc060096</strain>
    </source>
</reference>
<feature type="transmembrane region" description="Helical" evidence="1">
    <location>
        <begin position="48"/>
        <end position="65"/>
    </location>
</feature>
<feature type="transmembrane region" description="Helical" evidence="1">
    <location>
        <begin position="20"/>
        <end position="36"/>
    </location>
</feature>
<sequence>MLSLHFNKQVFINALKTSDTVIYGITTVALMLTLAFQGMIKGNLKPEYFMYALVVSVAFSVWAFVDHKFRQLSLERAKAKMEKMDE</sequence>
<keyword evidence="1" id="KW-0812">Transmembrane</keyword>